<protein>
    <submittedName>
        <fullName evidence="2">Type-2 restriction enzyme BsuMI component YdiS</fullName>
        <ecNumber evidence="2">3.1.21.4</ecNumber>
    </submittedName>
</protein>
<sequence length="578" mass="65582">METIDRIFYKKINPSDFKKLYDLDRPANGGGQTYIDATGVSNEEMVDFLSIAEKADSPSNSKFTYTIKAYTLGIQGNQANQRTDGNLEFAPRNGRPNYKISRQTLRHKHPAWSPGNRFPEPNTDPITGAYTSAGNFVGIIDNLVILIIRTTYCRYYASFINTPTMPAGWPTGIGLESLFSGARKGIINFDRYRVGVEFINNALNPFGTVVKIPLEYNTGFIPQNKANYNHIVFGAPGTGKSYSLNKDKDLMSILDSDFERVTFHADYSYAQFVGTYKPVTESTGDISYKFVPGPFMRILKKAYANIIDAYDITSGRIDTTKIKPYLLLIEEINRAHTAAVFGEVFQLLDRNDDGVSEYEIQPSEEIKEYLCKNLGGIPDDYASIKLPNNMYIWSTMNSADQGVFPMDTAFKRRWDFKYIGVDEEEFYVEENSNSGQKTARENQGGEFTIAGEIVEWNVLRRAINAKLSNAILRVHEDKLMGPFFLKTMDRDGNVILNDDEFINLFCNKVLMYLFEDAAKTKRAQLFSGCQDTDKLNRYSYICKEFKDNGVAIFGTDFLTREYSEQLLERDQAKQDAES</sequence>
<dbReference type="Proteomes" id="UP000269317">
    <property type="component" value="Unassembled WGS sequence"/>
</dbReference>
<dbReference type="InterPro" id="IPR052934">
    <property type="entry name" value="Methyl-DNA_Rec/Restrict_Enz"/>
</dbReference>
<dbReference type="InterPro" id="IPR027417">
    <property type="entry name" value="P-loop_NTPase"/>
</dbReference>
<dbReference type="GO" id="GO:0016887">
    <property type="term" value="F:ATP hydrolysis activity"/>
    <property type="evidence" value="ECO:0007669"/>
    <property type="project" value="InterPro"/>
</dbReference>
<gene>
    <name evidence="2" type="primary">ydiS</name>
    <name evidence="2" type="ORF">D8887_09410</name>
</gene>
<dbReference type="InterPro" id="IPR011704">
    <property type="entry name" value="ATPase_dyneun-rel_AAA"/>
</dbReference>
<dbReference type="AlphaFoldDB" id="A0A427Z656"/>
<name>A0A427Z656_STRSA</name>
<accession>A0A427Z656</accession>
<dbReference type="EMBL" id="RJML01000008">
    <property type="protein sequence ID" value="RSI08084.1"/>
    <property type="molecule type" value="Genomic_DNA"/>
</dbReference>
<dbReference type="Gene3D" id="3.40.50.300">
    <property type="entry name" value="P-loop containing nucleotide triphosphate hydrolases"/>
    <property type="match status" value="1"/>
</dbReference>
<evidence type="ECO:0000259" key="1">
    <source>
        <dbReference type="Pfam" id="PF07728"/>
    </source>
</evidence>
<organism evidence="2 3">
    <name type="scientific">Streptococcus sanguinis</name>
    <dbReference type="NCBI Taxonomy" id="1305"/>
    <lineage>
        <taxon>Bacteria</taxon>
        <taxon>Bacillati</taxon>
        <taxon>Bacillota</taxon>
        <taxon>Bacilli</taxon>
        <taxon>Lactobacillales</taxon>
        <taxon>Streptococcaceae</taxon>
        <taxon>Streptococcus</taxon>
    </lineage>
</organism>
<dbReference type="Pfam" id="PF07728">
    <property type="entry name" value="AAA_5"/>
    <property type="match status" value="1"/>
</dbReference>
<dbReference type="EC" id="3.1.21.4" evidence="2"/>
<dbReference type="GO" id="GO:0009036">
    <property type="term" value="F:type II site-specific deoxyribonuclease activity"/>
    <property type="evidence" value="ECO:0007669"/>
    <property type="project" value="UniProtKB-EC"/>
</dbReference>
<dbReference type="PANTHER" id="PTHR37291">
    <property type="entry name" value="5-METHYLCYTOSINE-SPECIFIC RESTRICTION ENZYME B"/>
    <property type="match status" value="1"/>
</dbReference>
<proteinExistence type="predicted"/>
<dbReference type="GO" id="GO:0005524">
    <property type="term" value="F:ATP binding"/>
    <property type="evidence" value="ECO:0007669"/>
    <property type="project" value="InterPro"/>
</dbReference>
<evidence type="ECO:0000313" key="3">
    <source>
        <dbReference type="Proteomes" id="UP000269317"/>
    </source>
</evidence>
<comment type="caution">
    <text evidence="2">The sequence shown here is derived from an EMBL/GenBank/DDBJ whole genome shotgun (WGS) entry which is preliminary data.</text>
</comment>
<reference evidence="2 3" key="1">
    <citation type="submission" date="2018-11" db="EMBL/GenBank/DDBJ databases">
        <title>Species Designations Belie Phenotypic and Genotypic Heterogeneity in Oral Streptococci.</title>
        <authorList>
            <person name="Velsko I."/>
        </authorList>
    </citation>
    <scope>NUCLEOTIDE SEQUENCE [LARGE SCALE GENOMIC DNA]</scope>
    <source>
        <strain evidence="2 3">KLC03</strain>
    </source>
</reference>
<dbReference type="SUPFAM" id="SSF52540">
    <property type="entry name" value="P-loop containing nucleoside triphosphate hydrolases"/>
    <property type="match status" value="1"/>
</dbReference>
<dbReference type="RefSeq" id="WP_125341516.1">
    <property type="nucleotide sequence ID" value="NZ_CP076614.1"/>
</dbReference>
<keyword evidence="2" id="KW-0378">Hydrolase</keyword>
<feature type="domain" description="ATPase dynein-related AAA" evidence="1">
    <location>
        <begin position="231"/>
        <end position="413"/>
    </location>
</feature>
<dbReference type="PANTHER" id="PTHR37291:SF1">
    <property type="entry name" value="TYPE IV METHYL-DIRECTED RESTRICTION ENZYME ECOKMCRB SUBUNIT"/>
    <property type="match status" value="1"/>
</dbReference>
<evidence type="ECO:0000313" key="2">
    <source>
        <dbReference type="EMBL" id="RSI08084.1"/>
    </source>
</evidence>